<protein>
    <submittedName>
        <fullName evidence="1">Uncharacterized protein</fullName>
    </submittedName>
</protein>
<name>A0A0E9T532_ANGAN</name>
<accession>A0A0E9T532</accession>
<sequence>MCAFIPSPSAKGTMSLGVNAQRCPGNMAI</sequence>
<proteinExistence type="predicted"/>
<dbReference type="AlphaFoldDB" id="A0A0E9T532"/>
<reference evidence="1" key="2">
    <citation type="journal article" date="2015" name="Fish Shellfish Immunol.">
        <title>Early steps in the European eel (Anguilla anguilla)-Vibrio vulnificus interaction in the gills: Role of the RtxA13 toxin.</title>
        <authorList>
            <person name="Callol A."/>
            <person name="Pajuelo D."/>
            <person name="Ebbesson L."/>
            <person name="Teles M."/>
            <person name="MacKenzie S."/>
            <person name="Amaro C."/>
        </authorList>
    </citation>
    <scope>NUCLEOTIDE SEQUENCE</scope>
</reference>
<reference evidence="1" key="1">
    <citation type="submission" date="2014-11" db="EMBL/GenBank/DDBJ databases">
        <authorList>
            <person name="Amaro Gonzalez C."/>
        </authorList>
    </citation>
    <scope>NUCLEOTIDE SEQUENCE</scope>
</reference>
<dbReference type="EMBL" id="GBXM01059831">
    <property type="protein sequence ID" value="JAH48746.1"/>
    <property type="molecule type" value="Transcribed_RNA"/>
</dbReference>
<evidence type="ECO:0000313" key="1">
    <source>
        <dbReference type="EMBL" id="JAH48746.1"/>
    </source>
</evidence>
<organism evidence="1">
    <name type="scientific">Anguilla anguilla</name>
    <name type="common">European freshwater eel</name>
    <name type="synonym">Muraena anguilla</name>
    <dbReference type="NCBI Taxonomy" id="7936"/>
    <lineage>
        <taxon>Eukaryota</taxon>
        <taxon>Metazoa</taxon>
        <taxon>Chordata</taxon>
        <taxon>Craniata</taxon>
        <taxon>Vertebrata</taxon>
        <taxon>Euteleostomi</taxon>
        <taxon>Actinopterygii</taxon>
        <taxon>Neopterygii</taxon>
        <taxon>Teleostei</taxon>
        <taxon>Anguilliformes</taxon>
        <taxon>Anguillidae</taxon>
        <taxon>Anguilla</taxon>
    </lineage>
</organism>